<evidence type="ECO:0000313" key="2">
    <source>
        <dbReference type="Proteomes" id="UP001556709"/>
    </source>
</evidence>
<name>A0ABV3TEQ1_9GAMM</name>
<dbReference type="PANTHER" id="PTHR45947">
    <property type="entry name" value="SULFOQUINOVOSYL TRANSFERASE SQD2"/>
    <property type="match status" value="1"/>
</dbReference>
<dbReference type="GO" id="GO:0016757">
    <property type="term" value="F:glycosyltransferase activity"/>
    <property type="evidence" value="ECO:0007669"/>
    <property type="project" value="UniProtKB-KW"/>
</dbReference>
<dbReference type="InterPro" id="IPR050194">
    <property type="entry name" value="Glycosyltransferase_grp1"/>
</dbReference>
<proteinExistence type="predicted"/>
<keyword evidence="2" id="KW-1185">Reference proteome</keyword>
<dbReference type="SUPFAM" id="SSF53756">
    <property type="entry name" value="UDP-Glycosyltransferase/glycogen phosphorylase"/>
    <property type="match status" value="1"/>
</dbReference>
<organism evidence="1 2">
    <name type="scientific">Spiribacter pallidus</name>
    <dbReference type="NCBI Taxonomy" id="1987936"/>
    <lineage>
        <taxon>Bacteria</taxon>
        <taxon>Pseudomonadati</taxon>
        <taxon>Pseudomonadota</taxon>
        <taxon>Gammaproteobacteria</taxon>
        <taxon>Chromatiales</taxon>
        <taxon>Ectothiorhodospiraceae</taxon>
        <taxon>Spiribacter</taxon>
    </lineage>
</organism>
<dbReference type="Gene3D" id="3.40.50.2000">
    <property type="entry name" value="Glycogen Phosphorylase B"/>
    <property type="match status" value="2"/>
</dbReference>
<accession>A0ABV3TEQ1</accession>
<keyword evidence="1" id="KW-0328">Glycosyltransferase</keyword>
<gene>
    <name evidence="1" type="ORF">V6X73_07895</name>
</gene>
<dbReference type="EMBL" id="JBAKFM010000003">
    <property type="protein sequence ID" value="MEX0469645.1"/>
    <property type="molecule type" value="Genomic_DNA"/>
</dbReference>
<dbReference type="PANTHER" id="PTHR45947:SF3">
    <property type="entry name" value="SULFOQUINOVOSYL TRANSFERASE SQD2"/>
    <property type="match status" value="1"/>
</dbReference>
<dbReference type="CDD" id="cd03801">
    <property type="entry name" value="GT4_PimA-like"/>
    <property type="match status" value="1"/>
</dbReference>
<comment type="caution">
    <text evidence="1">The sequence shown here is derived from an EMBL/GenBank/DDBJ whole genome shotgun (WGS) entry which is preliminary data.</text>
</comment>
<dbReference type="RefSeq" id="WP_367959015.1">
    <property type="nucleotide sequence ID" value="NZ_JBAKFK010000003.1"/>
</dbReference>
<dbReference type="Pfam" id="PF13692">
    <property type="entry name" value="Glyco_trans_1_4"/>
    <property type="match status" value="1"/>
</dbReference>
<protein>
    <submittedName>
        <fullName evidence="1">Glycosyltransferase family 4 protein</fullName>
        <ecNumber evidence="1">2.4.-.-</ecNumber>
    </submittedName>
</protein>
<sequence>MNESAEAFKPAVLHINLARGWRGGEQQTWLLMKELSAAGYRQGLCGYANAPLAERVKILDNVTVVTPRRCSLWPWSVDQWSVAHAHEGRGVYLAWWLKKTLGLPYLVTRRMQHPPKPRLLTKAVYRDADALVGISSAACRALESFVPNRHVHCIPSVHSGEKASPAASAAIRQLYAKGPESILVGHAGALVDSHKGQTLLIKACEALRSDGFKITCLLLGDGRDRPVLEKMARGRDWVHLPGYVHDIQDHLSSLDVFAFPSRHEGLGSVLLEAMAAGCPVVATEVGGIPDIIQHQTTGLLVPPNDVVKLAEALRFLVSEPKKRTALSKNASKDVRDNFSVKKMFLLYQKRYTLISGS</sequence>
<dbReference type="Proteomes" id="UP001556709">
    <property type="component" value="Unassembled WGS sequence"/>
</dbReference>
<dbReference type="EC" id="2.4.-.-" evidence="1"/>
<keyword evidence="1" id="KW-0808">Transferase</keyword>
<evidence type="ECO:0000313" key="1">
    <source>
        <dbReference type="EMBL" id="MEX0469645.1"/>
    </source>
</evidence>
<reference evidence="1 2" key="1">
    <citation type="submission" date="2024-02" db="EMBL/GenBank/DDBJ databases">
        <title>New especies of Spiribacter isolated from saline water.</title>
        <authorList>
            <person name="Leon M.J."/>
            <person name="De La Haba R."/>
            <person name="Sanchez-Porro C."/>
            <person name="Ventosa A."/>
        </authorList>
    </citation>
    <scope>NUCLEOTIDE SEQUENCE [LARGE SCALE GENOMIC DNA]</scope>
    <source>
        <strain evidence="2">ag22IC6-390</strain>
    </source>
</reference>